<protein>
    <submittedName>
        <fullName evidence="8">Hypp869 protein</fullName>
    </submittedName>
</protein>
<keyword evidence="2" id="KW-0812">Transmembrane</keyword>
<evidence type="ECO:0000256" key="7">
    <source>
        <dbReference type="SAM" id="SignalP"/>
    </source>
</evidence>
<evidence type="ECO:0000313" key="9">
    <source>
        <dbReference type="Proteomes" id="UP000838412"/>
    </source>
</evidence>
<evidence type="ECO:0000256" key="5">
    <source>
        <dbReference type="ARBA" id="ARBA00023136"/>
    </source>
</evidence>
<reference evidence="8" key="1">
    <citation type="submission" date="2022-01" db="EMBL/GenBank/DDBJ databases">
        <authorList>
            <person name="Braso-Vives M."/>
        </authorList>
    </citation>
    <scope>NUCLEOTIDE SEQUENCE</scope>
</reference>
<keyword evidence="9" id="KW-1185">Reference proteome</keyword>
<accession>A0A8J9YPW0</accession>
<comment type="subcellular location">
    <subcellularLocation>
        <location evidence="1">Membrane</location>
        <topology evidence="1">Single-pass membrane protein</topology>
    </subcellularLocation>
</comment>
<dbReference type="EMBL" id="OV696686">
    <property type="protein sequence ID" value="CAH1233958.1"/>
    <property type="molecule type" value="Genomic_DNA"/>
</dbReference>
<dbReference type="InterPro" id="IPR032675">
    <property type="entry name" value="LRR_dom_sf"/>
</dbReference>
<dbReference type="Gene3D" id="3.80.10.10">
    <property type="entry name" value="Ribonuclease Inhibitor"/>
    <property type="match status" value="1"/>
</dbReference>
<dbReference type="SUPFAM" id="SSF52058">
    <property type="entry name" value="L domain-like"/>
    <property type="match status" value="1"/>
</dbReference>
<evidence type="ECO:0000256" key="6">
    <source>
        <dbReference type="ARBA" id="ARBA00023157"/>
    </source>
</evidence>
<sequence>MLRKRMLVLLLIVLKEAGPTAAQTCPGGSCSSTVCRCWGGGFTSIPQDLPTTITTLYFWNNAITTLSQADLLRDHDSSLNPNDLDSRATNIHPETRGNLQSFRLLEEVCRQTVLEKGNLPRQVLQ</sequence>
<dbReference type="AlphaFoldDB" id="A0A8J9YPW0"/>
<keyword evidence="6" id="KW-1015">Disulfide bond</keyword>
<keyword evidence="5" id="KW-0472">Membrane</keyword>
<evidence type="ECO:0000256" key="4">
    <source>
        <dbReference type="ARBA" id="ARBA00022989"/>
    </source>
</evidence>
<dbReference type="PANTHER" id="PTHR22650">
    <property type="entry name" value="GLYCOPROTEIN IB BETA"/>
    <property type="match status" value="1"/>
</dbReference>
<dbReference type="Proteomes" id="UP000838412">
    <property type="component" value="Chromosome 1"/>
</dbReference>
<organism evidence="8 9">
    <name type="scientific">Branchiostoma lanceolatum</name>
    <name type="common">Common lancelet</name>
    <name type="synonym">Amphioxus lanceolatum</name>
    <dbReference type="NCBI Taxonomy" id="7740"/>
    <lineage>
        <taxon>Eukaryota</taxon>
        <taxon>Metazoa</taxon>
        <taxon>Chordata</taxon>
        <taxon>Cephalochordata</taxon>
        <taxon>Leptocardii</taxon>
        <taxon>Amphioxiformes</taxon>
        <taxon>Branchiostomatidae</taxon>
        <taxon>Branchiostoma</taxon>
    </lineage>
</organism>
<feature type="chain" id="PRO_5035480218" evidence="7">
    <location>
        <begin position="23"/>
        <end position="125"/>
    </location>
</feature>
<dbReference type="InterPro" id="IPR052313">
    <property type="entry name" value="GPIb-IX-V_Complex"/>
</dbReference>
<evidence type="ECO:0000313" key="8">
    <source>
        <dbReference type="EMBL" id="CAH1233958.1"/>
    </source>
</evidence>
<evidence type="ECO:0000256" key="2">
    <source>
        <dbReference type="ARBA" id="ARBA00022692"/>
    </source>
</evidence>
<proteinExistence type="predicted"/>
<dbReference type="PANTHER" id="PTHR22650:SF4">
    <property type="entry name" value="LEUCINE-RICH REPEAT AND TRANSMEMBRANE DOMAIN-CONTAINING PROTEIN 2-LIKE"/>
    <property type="match status" value="1"/>
</dbReference>
<name>A0A8J9YPW0_BRALA</name>
<dbReference type="OrthoDB" id="6105302at2759"/>
<feature type="signal peptide" evidence="7">
    <location>
        <begin position="1"/>
        <end position="22"/>
    </location>
</feature>
<keyword evidence="7" id="KW-0732">Signal</keyword>
<keyword evidence="3" id="KW-0130">Cell adhesion</keyword>
<gene>
    <name evidence="8" type="primary">Hypp869</name>
    <name evidence="8" type="ORF">BLAG_LOCUS2539</name>
</gene>
<evidence type="ECO:0000256" key="3">
    <source>
        <dbReference type="ARBA" id="ARBA00022889"/>
    </source>
</evidence>
<keyword evidence="4" id="KW-1133">Transmembrane helix</keyword>
<evidence type="ECO:0000256" key="1">
    <source>
        <dbReference type="ARBA" id="ARBA00004167"/>
    </source>
</evidence>